<reference evidence="2 3" key="2">
    <citation type="submission" date="2022-06" db="EMBL/GenBank/DDBJ databases">
        <title>Genomic Encyclopedia of Type Strains, Phase I: the one thousand microbial genomes (KMG-I) project.</title>
        <authorList>
            <person name="Kyrpides N."/>
        </authorList>
    </citation>
    <scope>NUCLEOTIDE SEQUENCE [LARGE SCALE GENOMIC DNA]</scope>
    <source>
        <strain evidence="2 3">DSM 43889</strain>
    </source>
</reference>
<evidence type="ECO:0000259" key="1">
    <source>
        <dbReference type="PROSITE" id="PS50206"/>
    </source>
</evidence>
<dbReference type="InterPro" id="IPR036873">
    <property type="entry name" value="Rhodanese-like_dom_sf"/>
</dbReference>
<comment type="caution">
    <text evidence="2">The sequence shown here is derived from an EMBL/GenBank/DDBJ whole genome shotgun (WGS) entry which is preliminary data.</text>
</comment>
<protein>
    <submittedName>
        <fullName evidence="2">Rhodanese-related sulfurtransferase</fullName>
    </submittedName>
</protein>
<dbReference type="InterPro" id="IPR001763">
    <property type="entry name" value="Rhodanese-like_dom"/>
</dbReference>
<name>A0ABT1JBA3_ACTCY</name>
<evidence type="ECO:0000313" key="2">
    <source>
        <dbReference type="EMBL" id="MCP2329783.1"/>
    </source>
</evidence>
<dbReference type="PANTHER" id="PTHR44086:SF13">
    <property type="entry name" value="THIOSULFATE SULFURTRANSFERASE PSPE"/>
    <property type="match status" value="1"/>
</dbReference>
<dbReference type="EMBL" id="AUBJ02000001">
    <property type="protein sequence ID" value="MCP2329783.1"/>
    <property type="molecule type" value="Genomic_DNA"/>
</dbReference>
<keyword evidence="3" id="KW-1185">Reference proteome</keyword>
<evidence type="ECO:0000313" key="3">
    <source>
        <dbReference type="Proteomes" id="UP000791080"/>
    </source>
</evidence>
<feature type="domain" description="Rhodanese" evidence="1">
    <location>
        <begin position="14"/>
        <end position="104"/>
    </location>
</feature>
<dbReference type="PANTHER" id="PTHR44086">
    <property type="entry name" value="THIOSULFATE SULFURTRANSFERASE RDL2, MITOCHONDRIAL-RELATED"/>
    <property type="match status" value="1"/>
</dbReference>
<dbReference type="Gene3D" id="6.10.140.1340">
    <property type="match status" value="1"/>
</dbReference>
<dbReference type="Pfam" id="PF00581">
    <property type="entry name" value="Rhodanese"/>
    <property type="match status" value="1"/>
</dbReference>
<dbReference type="Proteomes" id="UP000791080">
    <property type="component" value="Unassembled WGS sequence"/>
</dbReference>
<dbReference type="InterPro" id="IPR021309">
    <property type="entry name" value="YgaP-like_TM"/>
</dbReference>
<dbReference type="CDD" id="cd00158">
    <property type="entry name" value="RHOD"/>
    <property type="match status" value="1"/>
</dbReference>
<dbReference type="PROSITE" id="PS50206">
    <property type="entry name" value="RHODANESE_3"/>
    <property type="match status" value="1"/>
</dbReference>
<gene>
    <name evidence="2" type="ORF">G443_000053</name>
</gene>
<dbReference type="SUPFAM" id="SSF52821">
    <property type="entry name" value="Rhodanese/Cell cycle control phosphatase"/>
    <property type="match status" value="1"/>
</dbReference>
<sequence>MLLHAANVERLVAADPDVRLVDVRTASEFETVRVPGSHNLPLDLLRRHRAQLRDVHDDPVVLICATGTRARQARGLLAEAGLGNVTVLDGGIGEWTANGHAVTRGRARWDLERQVRLTAGSVVLASVLASLRWPRWRWLAAFVGGGLAFAGLTNTCGLARVLRLLPYNRAGEPAPSRIGEVLGAGRSARS</sequence>
<organism evidence="2 3">
    <name type="scientific">Actinoalloteichus caeruleus DSM 43889</name>
    <dbReference type="NCBI Taxonomy" id="1120930"/>
    <lineage>
        <taxon>Bacteria</taxon>
        <taxon>Bacillati</taxon>
        <taxon>Actinomycetota</taxon>
        <taxon>Actinomycetes</taxon>
        <taxon>Pseudonocardiales</taxon>
        <taxon>Pseudonocardiaceae</taxon>
        <taxon>Actinoalloteichus</taxon>
        <taxon>Actinoalloteichus cyanogriseus</taxon>
    </lineage>
</organism>
<reference evidence="2 3" key="1">
    <citation type="submission" date="2013-07" db="EMBL/GenBank/DDBJ databases">
        <authorList>
            <consortium name="DOE Joint Genome Institute"/>
            <person name="Reeve W."/>
            <person name="Huntemann M."/>
            <person name="Han J."/>
            <person name="Chen A."/>
            <person name="Kyrpides N."/>
            <person name="Mavromatis K."/>
            <person name="Markowitz V."/>
            <person name="Palaniappan K."/>
            <person name="Ivanova N."/>
            <person name="Schaumberg A."/>
            <person name="Pati A."/>
            <person name="Liolios K."/>
            <person name="Nordberg H.P."/>
            <person name="Cantor M.N."/>
            <person name="Hua S.X."/>
            <person name="Woyke T."/>
        </authorList>
    </citation>
    <scope>NUCLEOTIDE SEQUENCE [LARGE SCALE GENOMIC DNA]</scope>
    <source>
        <strain evidence="2 3">DSM 43889</strain>
    </source>
</reference>
<dbReference type="SMART" id="SM00450">
    <property type="entry name" value="RHOD"/>
    <property type="match status" value="1"/>
</dbReference>
<proteinExistence type="predicted"/>
<accession>A0ABT1JBA3</accession>
<dbReference type="Gene3D" id="3.40.250.10">
    <property type="entry name" value="Rhodanese-like domain"/>
    <property type="match status" value="1"/>
</dbReference>
<dbReference type="Pfam" id="PF11127">
    <property type="entry name" value="YgaP-like_TM"/>
    <property type="match status" value="1"/>
</dbReference>